<dbReference type="PROSITE" id="PS51766">
    <property type="entry name" value="DOCKERIN"/>
    <property type="match status" value="1"/>
</dbReference>
<dbReference type="Gene3D" id="1.10.1330.10">
    <property type="entry name" value="Dockerin domain"/>
    <property type="match status" value="1"/>
</dbReference>
<dbReference type="InterPro" id="IPR036439">
    <property type="entry name" value="Dockerin_dom_sf"/>
</dbReference>
<evidence type="ECO:0000259" key="1">
    <source>
        <dbReference type="PROSITE" id="PS51766"/>
    </source>
</evidence>
<reference evidence="2" key="1">
    <citation type="submission" date="2020-06" db="EMBL/GenBank/DDBJ databases">
        <title>Unique genomic features of the anaerobic methanotrophic archaea.</title>
        <authorList>
            <person name="Chadwick G.L."/>
            <person name="Skennerton C.T."/>
            <person name="Laso-Perez R."/>
            <person name="Leu A.O."/>
            <person name="Speth D.R."/>
            <person name="Yu H."/>
            <person name="Morgan-Lang C."/>
            <person name="Hatzenpichler R."/>
            <person name="Goudeau D."/>
            <person name="Malmstrom R."/>
            <person name="Brazelton W.J."/>
            <person name="Woyke T."/>
            <person name="Hallam S.J."/>
            <person name="Tyson G.W."/>
            <person name="Wegener G."/>
            <person name="Boetius A."/>
            <person name="Orphan V."/>
        </authorList>
    </citation>
    <scope>NUCLEOTIDE SEQUENCE</scope>
</reference>
<protein>
    <recommendedName>
        <fullName evidence="1">Dockerin domain-containing protein</fullName>
    </recommendedName>
</protein>
<dbReference type="InterPro" id="IPR016134">
    <property type="entry name" value="Dockerin_dom"/>
</dbReference>
<proteinExistence type="predicted"/>
<evidence type="ECO:0000313" key="3">
    <source>
        <dbReference type="EMBL" id="QNO49162.1"/>
    </source>
</evidence>
<dbReference type="EMBL" id="MT631373">
    <property type="protein sequence ID" value="QNO49162.1"/>
    <property type="molecule type" value="Genomic_DNA"/>
</dbReference>
<feature type="domain" description="Dockerin" evidence="1">
    <location>
        <begin position="214"/>
        <end position="280"/>
    </location>
</feature>
<dbReference type="AlphaFoldDB" id="A0A7G9YHW3"/>
<evidence type="ECO:0000313" key="2">
    <source>
        <dbReference type="EMBL" id="QNO47597.1"/>
    </source>
</evidence>
<organism evidence="2">
    <name type="scientific">Candidatus Methanogaster sp. ANME-2c ERB4</name>
    <dbReference type="NCBI Taxonomy" id="2759911"/>
    <lineage>
        <taxon>Archaea</taxon>
        <taxon>Methanobacteriati</taxon>
        <taxon>Methanobacteriota</taxon>
        <taxon>Stenosarchaea group</taxon>
        <taxon>Methanomicrobia</taxon>
        <taxon>Methanosarcinales</taxon>
        <taxon>ANME-2 cluster</taxon>
        <taxon>Candidatus Methanogasteraceae</taxon>
        <taxon>Candidatus Methanogaster</taxon>
    </lineage>
</organism>
<gene>
    <name evidence="3" type="ORF">CDCKMDEO_00007</name>
    <name evidence="2" type="ORF">HEDHIHPB_00026</name>
</gene>
<name>A0A7G9YHW3_9EURY</name>
<dbReference type="EMBL" id="MT631266">
    <property type="protein sequence ID" value="QNO47597.1"/>
    <property type="molecule type" value="Genomic_DNA"/>
</dbReference>
<sequence length="282" mass="29467">MLVLLALSATSAVVSAEDIIGPMMFYGNVTLNGEPTLNGTVVTAHIGGESNGSVVTEVEGKYYLAVEGGESDEGETITFKVCGAIASETAEWHVSSIPTSYELNLTAVDDEAPVVTDPNAKPSWIIADGVGTTRLSVTVVDGCACNIDRVTVDLSAIGGSDSQEMECIGDGVYSVTTSAAVGIENGVHNLQVSASDRFGHSSDDVRIELEVVEEPPNTGDIDGNGDVTMSDAVYLAKHVVKMSGYDTIYANGDIDDSGDVTMSDAVYLAKHVVMMSGYESIY</sequence>
<dbReference type="SUPFAM" id="SSF63446">
    <property type="entry name" value="Type I dockerin domain"/>
    <property type="match status" value="1"/>
</dbReference>
<dbReference type="CDD" id="cd14256">
    <property type="entry name" value="Dockerin_I"/>
    <property type="match status" value="1"/>
</dbReference>
<accession>A0A7G9YHW3</accession>
<dbReference type="GO" id="GO:0000272">
    <property type="term" value="P:polysaccharide catabolic process"/>
    <property type="evidence" value="ECO:0007669"/>
    <property type="project" value="InterPro"/>
</dbReference>